<dbReference type="Gene3D" id="1.10.530.10">
    <property type="match status" value="1"/>
</dbReference>
<gene>
    <name evidence="3" type="ORF">GR167_00300</name>
</gene>
<evidence type="ECO:0000313" key="3">
    <source>
        <dbReference type="EMBL" id="MYM53728.1"/>
    </source>
</evidence>
<keyword evidence="4" id="KW-1185">Reference proteome</keyword>
<keyword evidence="2" id="KW-0732">Signal</keyword>
<dbReference type="RefSeq" id="WP_160971446.1">
    <property type="nucleotide sequence ID" value="NZ_WWEN01000001.1"/>
</dbReference>
<feature type="region of interest" description="Disordered" evidence="1">
    <location>
        <begin position="255"/>
        <end position="274"/>
    </location>
</feature>
<dbReference type="Proteomes" id="UP000479043">
    <property type="component" value="Unassembled WGS sequence"/>
</dbReference>
<dbReference type="InterPro" id="IPR023346">
    <property type="entry name" value="Lysozyme-like_dom_sf"/>
</dbReference>
<dbReference type="SUPFAM" id="SSF53955">
    <property type="entry name" value="Lysozyme-like"/>
    <property type="match status" value="1"/>
</dbReference>
<evidence type="ECO:0000313" key="4">
    <source>
        <dbReference type="Proteomes" id="UP000479043"/>
    </source>
</evidence>
<dbReference type="AlphaFoldDB" id="A0A6L8LCP6"/>
<comment type="caution">
    <text evidence="3">The sequence shown here is derived from an EMBL/GenBank/DDBJ whole genome shotgun (WGS) entry which is preliminary data.</text>
</comment>
<evidence type="ECO:0000256" key="1">
    <source>
        <dbReference type="SAM" id="MobiDB-lite"/>
    </source>
</evidence>
<evidence type="ECO:0000256" key="2">
    <source>
        <dbReference type="SAM" id="SignalP"/>
    </source>
</evidence>
<reference evidence="3 4" key="1">
    <citation type="submission" date="2020-01" db="EMBL/GenBank/DDBJ databases">
        <authorList>
            <person name="Chen S."/>
        </authorList>
    </citation>
    <scope>NUCLEOTIDE SEQUENCE [LARGE SCALE GENOMIC DNA]</scope>
    <source>
        <strain evidence="3 4">GS-10</strain>
    </source>
</reference>
<feature type="chain" id="PRO_5027031283" evidence="2">
    <location>
        <begin position="31"/>
        <end position="287"/>
    </location>
</feature>
<protein>
    <submittedName>
        <fullName evidence="3">Transglycosylase SLT domain-containing protein</fullName>
    </submittedName>
</protein>
<accession>A0A6L8LCP6</accession>
<proteinExistence type="predicted"/>
<sequence>MYGTVAASLRRIGLAIVLALVALAGPPTWASTVDCEAIAAKTGARHGVPRDLMPAISRVETGLKQGDKGVRAWPWTLNVQGKGYYFPTRAAALKKLREVLDSGVRNVDVGCMQINYRWHSENFASIEEMMSPEANTEYAARFLTQLKDRHGSWEKATQNYHSADGERGEAYLGRVNRVIAKLPQQQPSFVASTASRLVQPEGQAVAQQPRRQAVVAARHGVLALASTPLIDVAGMAGQGGAVVLPESPLPKLASVQQQRQPRLPRRSGRATADRGDLIAQLRAEFAN</sequence>
<organism evidence="3 4">
    <name type="scientific">Thalassovita mangrovi</name>
    <dbReference type="NCBI Taxonomy" id="2692236"/>
    <lineage>
        <taxon>Bacteria</taxon>
        <taxon>Pseudomonadati</taxon>
        <taxon>Pseudomonadota</taxon>
        <taxon>Alphaproteobacteria</taxon>
        <taxon>Rhodobacterales</taxon>
        <taxon>Roseobacteraceae</taxon>
        <taxon>Thalassovita</taxon>
    </lineage>
</organism>
<dbReference type="EMBL" id="WWEN01000001">
    <property type="protein sequence ID" value="MYM53728.1"/>
    <property type="molecule type" value="Genomic_DNA"/>
</dbReference>
<feature type="signal peptide" evidence="2">
    <location>
        <begin position="1"/>
        <end position="30"/>
    </location>
</feature>
<name>A0A6L8LCP6_9RHOB</name>